<keyword evidence="5" id="KW-1185">Reference proteome</keyword>
<reference evidence="4" key="2">
    <citation type="submission" date="2016-04" db="EMBL/GenBank/DDBJ databases">
        <authorList>
            <person name="Guldener U."/>
            <person name="Guldener U."/>
        </authorList>
    </citation>
    <scope>NUCLEOTIDE SEQUENCE [LARGE SCALE GENOMIC DNA]</scope>
    <source>
        <strain evidence="4">UB2112</strain>
    </source>
</reference>
<feature type="region of interest" description="Disordered" evidence="1">
    <location>
        <begin position="126"/>
        <end position="293"/>
    </location>
</feature>
<dbReference type="PANTHER" id="PTHR40635">
    <property type="match status" value="1"/>
</dbReference>
<feature type="compositionally biased region" description="Low complexity" evidence="1">
    <location>
        <begin position="266"/>
        <end position="276"/>
    </location>
</feature>
<feature type="compositionally biased region" description="Low complexity" evidence="1">
    <location>
        <begin position="139"/>
        <end position="153"/>
    </location>
</feature>
<dbReference type="EMBL" id="LT558120">
    <property type="protein sequence ID" value="SAM80120.1"/>
    <property type="molecule type" value="Genomic_DNA"/>
</dbReference>
<dbReference type="OrthoDB" id="5374757at2759"/>
<feature type="compositionally biased region" description="Acidic residues" evidence="1">
    <location>
        <begin position="284"/>
        <end position="293"/>
    </location>
</feature>
<evidence type="ECO:0000313" key="5">
    <source>
        <dbReference type="Proteomes" id="UP000658997"/>
    </source>
</evidence>
<evidence type="ECO:0000313" key="2">
    <source>
        <dbReference type="EMBL" id="SAM80120.1"/>
    </source>
</evidence>
<accession>A0A1K0GM93</accession>
<reference evidence="2" key="1">
    <citation type="submission" date="2016-04" db="EMBL/GenBank/DDBJ databases">
        <authorList>
            <person name="Evans L.H."/>
            <person name="Alamgir A."/>
            <person name="Owens N."/>
            <person name="Weber N.D."/>
            <person name="Virtaneva K."/>
            <person name="Barbian K."/>
            <person name="Babar A."/>
            <person name="Rosenke K."/>
        </authorList>
    </citation>
    <scope>NUCLEOTIDE SEQUENCE</scope>
    <source>
        <strain evidence="2">UB2112</strain>
    </source>
</reference>
<organism evidence="2 4">
    <name type="scientific">Ustilago bromivora</name>
    <dbReference type="NCBI Taxonomy" id="307758"/>
    <lineage>
        <taxon>Eukaryota</taxon>
        <taxon>Fungi</taxon>
        <taxon>Dikarya</taxon>
        <taxon>Basidiomycota</taxon>
        <taxon>Ustilaginomycotina</taxon>
        <taxon>Ustilaginomycetes</taxon>
        <taxon>Ustilaginales</taxon>
        <taxon>Ustilaginaceae</taxon>
        <taxon>Ustilago</taxon>
    </lineage>
</organism>
<feature type="compositionally biased region" description="Acidic residues" evidence="1">
    <location>
        <begin position="442"/>
        <end position="457"/>
    </location>
</feature>
<dbReference type="EMBL" id="ULHB01000091">
    <property type="protein sequence ID" value="SYW81246.1"/>
    <property type="molecule type" value="Genomic_DNA"/>
</dbReference>
<name>A0A1K0GM93_9BASI</name>
<feature type="compositionally biased region" description="Basic and acidic residues" evidence="1">
    <location>
        <begin position="154"/>
        <end position="185"/>
    </location>
</feature>
<reference evidence="3" key="3">
    <citation type="submission" date="2018-08" db="EMBL/GenBank/DDBJ databases">
        <authorList>
            <person name="Guldener U."/>
        </authorList>
    </citation>
    <scope>NUCLEOTIDE SEQUENCE</scope>
    <source>
        <strain evidence="3">UB2</strain>
    </source>
</reference>
<feature type="compositionally biased region" description="Basic and acidic residues" evidence="1">
    <location>
        <begin position="249"/>
        <end position="258"/>
    </location>
</feature>
<proteinExistence type="predicted"/>
<evidence type="ECO:0000313" key="4">
    <source>
        <dbReference type="Proteomes" id="UP000179920"/>
    </source>
</evidence>
<protein>
    <submittedName>
        <fullName evidence="2">Uncharacterized protein</fullName>
    </submittedName>
</protein>
<evidence type="ECO:0000313" key="3">
    <source>
        <dbReference type="EMBL" id="SYW81246.1"/>
    </source>
</evidence>
<dbReference type="AlphaFoldDB" id="A0A1K0GM93"/>
<dbReference type="Proteomes" id="UP000179920">
    <property type="component" value="Chromosome IV"/>
</dbReference>
<gene>
    <name evidence="3" type="ORF">UBRO2_04163</name>
    <name evidence="2" type="ORF">UBRO_02315</name>
</gene>
<sequence>MSAANRKRFTQRNVFYLRASPYAVLQTILYLDYRHIEWMNLNPHILTQVLSILRTRIMPKLRKESDSSGKLSAMSKKERVDVYSDRDFQVAYFFRRMDDRHSVLLKEKSLVFPSDPTLGEVKIEVDQDDGGGRLHAPIPRSTATPAPSAGAGARRTEGRERMGREGESSEVPVRIKDSPEAEGRMGENASMATLSGGGNGDDGDSALFRGGTVGVGGEDVDSLAMPPPTTTRRTRSSTNEGTRRSKRVRIQEDADMKPDPSTIDVDPAASSSSTTDTDARPSGDEDSEINVDDDNAAIVITEEDEEKMKPKLHVKYAGFRIFGKLLVLVVEPSKRTLAAHPELFGEKKTTEFRQLSVAPRSMTPGLANSRSGSVQGRFTWLEPAERSSRNASVGRSVTPLFRGATPAESEAGREPTPGLMRRSVTPAPRDESEAPSGRLGMVEDDGEGGDGEGDDDGPTIGELEGIELATQMLEREEQTMGGNDIEEGD</sequence>
<dbReference type="Proteomes" id="UP000658997">
    <property type="component" value="Unassembled WGS sequence"/>
</dbReference>
<dbReference type="PANTHER" id="PTHR40635:SF1">
    <property type="match status" value="1"/>
</dbReference>
<evidence type="ECO:0000256" key="1">
    <source>
        <dbReference type="SAM" id="MobiDB-lite"/>
    </source>
</evidence>
<feature type="region of interest" description="Disordered" evidence="1">
    <location>
        <begin position="384"/>
        <end position="465"/>
    </location>
</feature>